<dbReference type="Proteomes" id="UP000036873">
    <property type="component" value="Unassembled WGS sequence"/>
</dbReference>
<evidence type="ECO:0000313" key="5">
    <source>
        <dbReference type="EMBL" id="KNZ42770.1"/>
    </source>
</evidence>
<dbReference type="AlphaFoldDB" id="A0A0L6U4P2"/>
<dbReference type="PANTHER" id="PTHR44846">
    <property type="entry name" value="MANNOSYL-D-GLYCERATE TRANSPORT/METABOLISM SYSTEM REPRESSOR MNGR-RELATED"/>
    <property type="match status" value="1"/>
</dbReference>
<dbReference type="SUPFAM" id="SSF64288">
    <property type="entry name" value="Chorismate lyase-like"/>
    <property type="match status" value="1"/>
</dbReference>
<sequence>MAIPVYQKISDDIRTQITHGFISANNALPSENTLSSQYNVSRMTVRKALNVLVNEKYLYSVPGKGYFAKKIATDKYLFTFDELEVIKGKNKESRLMEVDIIKPNAELIYQLNISPDKRVVVIKHLLYSNKKLAAYDIKYIPYFTGIPIVEKEINYITFPEIIANRTSMFDIHRKISIRMDMPSNEISTLLKINTHDPVFIIEQKILDQEGSPIGWGQLYCHYQNCLIEGDSVIGE</sequence>
<comment type="caution">
    <text evidence="5">The sequence shown here is derived from an EMBL/GenBank/DDBJ whole genome shotgun (WGS) entry which is preliminary data.</text>
</comment>
<dbReference type="SUPFAM" id="SSF46785">
    <property type="entry name" value="Winged helix' DNA-binding domain"/>
    <property type="match status" value="1"/>
</dbReference>
<dbReference type="SMART" id="SM00866">
    <property type="entry name" value="UTRA"/>
    <property type="match status" value="1"/>
</dbReference>
<keyword evidence="6" id="KW-1185">Reference proteome</keyword>
<evidence type="ECO:0000256" key="2">
    <source>
        <dbReference type="ARBA" id="ARBA00023125"/>
    </source>
</evidence>
<dbReference type="InterPro" id="IPR050679">
    <property type="entry name" value="Bact_HTH_transcr_reg"/>
</dbReference>
<feature type="domain" description="HTH gntR-type" evidence="4">
    <location>
        <begin position="3"/>
        <end position="71"/>
    </location>
</feature>
<gene>
    <name evidence="5" type="ORF">AKG39_04910</name>
</gene>
<protein>
    <recommendedName>
        <fullName evidence="4">HTH gntR-type domain-containing protein</fullName>
    </recommendedName>
</protein>
<dbReference type="PRINTS" id="PR00035">
    <property type="entry name" value="HTHGNTR"/>
</dbReference>
<dbReference type="PANTHER" id="PTHR44846:SF1">
    <property type="entry name" value="MANNOSYL-D-GLYCERATE TRANSPORT_METABOLISM SYSTEM REPRESSOR MNGR-RELATED"/>
    <property type="match status" value="1"/>
</dbReference>
<dbReference type="SMART" id="SM00345">
    <property type="entry name" value="HTH_GNTR"/>
    <property type="match status" value="1"/>
</dbReference>
<keyword evidence="1" id="KW-0805">Transcription regulation</keyword>
<dbReference type="CDD" id="cd07377">
    <property type="entry name" value="WHTH_GntR"/>
    <property type="match status" value="1"/>
</dbReference>
<dbReference type="EMBL" id="LGYO01000009">
    <property type="protein sequence ID" value="KNZ42770.1"/>
    <property type="molecule type" value="Genomic_DNA"/>
</dbReference>
<evidence type="ECO:0000256" key="1">
    <source>
        <dbReference type="ARBA" id="ARBA00023015"/>
    </source>
</evidence>
<dbReference type="InterPro" id="IPR000524">
    <property type="entry name" value="Tscrpt_reg_HTH_GntR"/>
</dbReference>
<evidence type="ECO:0000256" key="3">
    <source>
        <dbReference type="ARBA" id="ARBA00023163"/>
    </source>
</evidence>
<dbReference type="InterPro" id="IPR036390">
    <property type="entry name" value="WH_DNA-bd_sf"/>
</dbReference>
<dbReference type="GO" id="GO:0003677">
    <property type="term" value="F:DNA binding"/>
    <property type="evidence" value="ECO:0007669"/>
    <property type="project" value="UniProtKB-KW"/>
</dbReference>
<dbReference type="OrthoDB" id="9801546at2"/>
<dbReference type="Pfam" id="PF00392">
    <property type="entry name" value="GntR"/>
    <property type="match status" value="1"/>
</dbReference>
<dbReference type="PROSITE" id="PS50949">
    <property type="entry name" value="HTH_GNTR"/>
    <property type="match status" value="1"/>
</dbReference>
<evidence type="ECO:0000259" key="4">
    <source>
        <dbReference type="PROSITE" id="PS50949"/>
    </source>
</evidence>
<dbReference type="Gene3D" id="1.10.10.10">
    <property type="entry name" value="Winged helix-like DNA-binding domain superfamily/Winged helix DNA-binding domain"/>
    <property type="match status" value="1"/>
</dbReference>
<dbReference type="RefSeq" id="WP_050739253.1">
    <property type="nucleotide sequence ID" value="NZ_LGYO01000009.1"/>
</dbReference>
<keyword evidence="2" id="KW-0238">DNA-binding</keyword>
<keyword evidence="3" id="KW-0804">Transcription</keyword>
<organism evidence="5 6">
    <name type="scientific">Acetobacterium bakii</name>
    <dbReference type="NCBI Taxonomy" id="52689"/>
    <lineage>
        <taxon>Bacteria</taxon>
        <taxon>Bacillati</taxon>
        <taxon>Bacillota</taxon>
        <taxon>Clostridia</taxon>
        <taxon>Eubacteriales</taxon>
        <taxon>Eubacteriaceae</taxon>
        <taxon>Acetobacterium</taxon>
    </lineage>
</organism>
<dbReference type="GO" id="GO:0003700">
    <property type="term" value="F:DNA-binding transcription factor activity"/>
    <property type="evidence" value="ECO:0007669"/>
    <property type="project" value="InterPro"/>
</dbReference>
<dbReference type="GO" id="GO:0045892">
    <property type="term" value="P:negative regulation of DNA-templated transcription"/>
    <property type="evidence" value="ECO:0007669"/>
    <property type="project" value="TreeGrafter"/>
</dbReference>
<dbReference type="STRING" id="52689.AKG39_04910"/>
<dbReference type="InterPro" id="IPR011663">
    <property type="entry name" value="UTRA"/>
</dbReference>
<dbReference type="Pfam" id="PF07702">
    <property type="entry name" value="UTRA"/>
    <property type="match status" value="1"/>
</dbReference>
<dbReference type="Gene3D" id="3.40.1410.10">
    <property type="entry name" value="Chorismate lyase-like"/>
    <property type="match status" value="1"/>
</dbReference>
<proteinExistence type="predicted"/>
<evidence type="ECO:0000313" key="6">
    <source>
        <dbReference type="Proteomes" id="UP000036873"/>
    </source>
</evidence>
<dbReference type="InterPro" id="IPR036388">
    <property type="entry name" value="WH-like_DNA-bd_sf"/>
</dbReference>
<dbReference type="InterPro" id="IPR028978">
    <property type="entry name" value="Chorismate_lyase_/UTRA_dom_sf"/>
</dbReference>
<accession>A0A0L6U4P2</accession>
<name>A0A0L6U4P2_9FIRM</name>
<reference evidence="6" key="1">
    <citation type="submission" date="2015-07" db="EMBL/GenBank/DDBJ databases">
        <title>Draft genome sequence of Acetobacterium bakii DSM 8293, a potential psychrophilic chemical producer through syngas fermentation.</title>
        <authorList>
            <person name="Song Y."/>
            <person name="Hwang S."/>
            <person name="Cho B.-K."/>
        </authorList>
    </citation>
    <scope>NUCLEOTIDE SEQUENCE [LARGE SCALE GENOMIC DNA]</scope>
    <source>
        <strain evidence="6">DSM 8239</strain>
    </source>
</reference>